<protein>
    <submittedName>
        <fullName evidence="1">Uncharacterized protein</fullName>
    </submittedName>
</protein>
<evidence type="ECO:0000313" key="1">
    <source>
        <dbReference type="EMBL" id="RVU88719.1"/>
    </source>
</evidence>
<organism evidence="1">
    <name type="scientific">Flavobacterium columnare</name>
    <dbReference type="NCBI Taxonomy" id="996"/>
    <lineage>
        <taxon>Bacteria</taxon>
        <taxon>Pseudomonadati</taxon>
        <taxon>Bacteroidota</taxon>
        <taxon>Flavobacteriia</taxon>
        <taxon>Flavobacteriales</taxon>
        <taxon>Flavobacteriaceae</taxon>
        <taxon>Flavobacterium</taxon>
    </lineage>
</organism>
<gene>
    <name evidence="1" type="ORF">EJB19_11360</name>
</gene>
<reference evidence="1" key="1">
    <citation type="submission" date="2018-12" db="EMBL/GenBank/DDBJ databases">
        <title>Draft genome sequence of Flaovobacterium columnare BGFS27 isolated from channel catfish in Alabama.</title>
        <authorList>
            <person name="Cai W."/>
            <person name="Arias C."/>
        </authorList>
    </citation>
    <scope>NUCLEOTIDE SEQUENCE [LARGE SCALE GENOMIC DNA]</scope>
    <source>
        <strain evidence="1">BGFS27</strain>
    </source>
</reference>
<accession>A0AA94JRC1</accession>
<proteinExistence type="predicted"/>
<dbReference type="RefSeq" id="WP_127822261.1">
    <property type="nucleotide sequence ID" value="NZ_SRKT02000006.1"/>
</dbReference>
<dbReference type="AlphaFoldDB" id="A0AA94JRC1"/>
<dbReference type="EMBL" id="RWGX01000004">
    <property type="protein sequence ID" value="RVU88719.1"/>
    <property type="molecule type" value="Genomic_DNA"/>
</dbReference>
<sequence>MSNTQKNTKTAHIVEVTPIELPIISNSKKEILEIISHELEKHPDMHHFNGYFSGFIKGKETICREDAEEPLPHEY</sequence>
<name>A0AA94JRC1_9FLAO</name>
<comment type="caution">
    <text evidence="1">The sequence shown here is derived from an EMBL/GenBank/DDBJ whole genome shotgun (WGS) entry which is preliminary data.</text>
</comment>